<evidence type="ECO:0000313" key="1">
    <source>
        <dbReference type="EMBL" id="KRZ03357.1"/>
    </source>
</evidence>
<keyword evidence="2" id="KW-1185">Reference proteome</keyword>
<protein>
    <submittedName>
        <fullName evidence="1">Uncharacterized protein</fullName>
    </submittedName>
</protein>
<comment type="caution">
    <text evidence="1">The sequence shown here is derived from an EMBL/GenBank/DDBJ whole genome shotgun (WGS) entry which is preliminary data.</text>
</comment>
<dbReference type="Proteomes" id="UP000055024">
    <property type="component" value="Unassembled WGS sequence"/>
</dbReference>
<organism evidence="1 2">
    <name type="scientific">Trichinella zimbabwensis</name>
    <dbReference type="NCBI Taxonomy" id="268475"/>
    <lineage>
        <taxon>Eukaryota</taxon>
        <taxon>Metazoa</taxon>
        <taxon>Ecdysozoa</taxon>
        <taxon>Nematoda</taxon>
        <taxon>Enoplea</taxon>
        <taxon>Dorylaimia</taxon>
        <taxon>Trichinellida</taxon>
        <taxon>Trichinellidae</taxon>
        <taxon>Trichinella</taxon>
    </lineage>
</organism>
<dbReference type="EMBL" id="JYDP01000195">
    <property type="protein sequence ID" value="KRZ03357.1"/>
    <property type="molecule type" value="Genomic_DNA"/>
</dbReference>
<proteinExistence type="predicted"/>
<dbReference type="AlphaFoldDB" id="A0A0V1GYV4"/>
<sequence>MVQLRRSTASSMLWDILSAYGRADSSSAIFNAGSSCVTNRRRSGKPCLCHPDNSVYQLFKILKELESPIGRSSRTFRLLLYMHGNRAVGAQKFHSSQFYWMSTMLYALQNSFSNIEAHRWLALNYILLSLKLCNCFAMRSAFSDLIIVNELYIFISPLSGTQ</sequence>
<reference evidence="1 2" key="1">
    <citation type="submission" date="2015-01" db="EMBL/GenBank/DDBJ databases">
        <title>Evolution of Trichinella species and genotypes.</title>
        <authorList>
            <person name="Korhonen P.K."/>
            <person name="Edoardo P."/>
            <person name="Giuseppe L.R."/>
            <person name="Gasser R.B."/>
        </authorList>
    </citation>
    <scope>NUCLEOTIDE SEQUENCE [LARGE SCALE GENOMIC DNA]</scope>
    <source>
        <strain evidence="1">ISS1029</strain>
    </source>
</reference>
<gene>
    <name evidence="1" type="ORF">T11_8243</name>
</gene>
<name>A0A0V1GYV4_9BILA</name>
<evidence type="ECO:0000313" key="2">
    <source>
        <dbReference type="Proteomes" id="UP000055024"/>
    </source>
</evidence>
<accession>A0A0V1GYV4</accession>